<dbReference type="PATRIC" id="fig|1346330.5.peg.2680"/>
<dbReference type="Proteomes" id="UP000016584">
    <property type="component" value="Unassembled WGS sequence"/>
</dbReference>
<dbReference type="InterPro" id="IPR029060">
    <property type="entry name" value="PIN-like_dom_sf"/>
</dbReference>
<name>U2J2Z5_9SPHI</name>
<dbReference type="OrthoDB" id="795067at2"/>
<dbReference type="SUPFAM" id="SSF88723">
    <property type="entry name" value="PIN domain-like"/>
    <property type="match status" value="1"/>
</dbReference>
<dbReference type="eggNOG" id="COG1848">
    <property type="taxonomic scope" value="Bacteria"/>
</dbReference>
<protein>
    <recommendedName>
        <fullName evidence="3">PIN domain-containing protein</fullName>
    </recommendedName>
</protein>
<evidence type="ECO:0008006" key="3">
    <source>
        <dbReference type="Google" id="ProtNLM"/>
    </source>
</evidence>
<proteinExistence type="predicted"/>
<reference evidence="1 2" key="1">
    <citation type="journal article" date="2013" name="Genome Announc.">
        <title>The Draft Genome Sequence of Sphingomonas paucimobilis Strain HER1398 (Proteobacteria), Host to the Giant PAU Phage, Indicates That It Is a Member of the Genus Sphingobacterium (Bacteroidetes).</title>
        <authorList>
            <person name="White R.A.III."/>
            <person name="Suttle C.A."/>
        </authorList>
    </citation>
    <scope>NUCLEOTIDE SEQUENCE [LARGE SCALE GENOMIC DNA]</scope>
    <source>
        <strain evidence="1 2">HER1398</strain>
    </source>
</reference>
<keyword evidence="2" id="KW-1185">Reference proteome</keyword>
<dbReference type="RefSeq" id="WP_021070834.1">
    <property type="nucleotide sequence ID" value="NZ_ATDL01000015.1"/>
</dbReference>
<gene>
    <name evidence="1" type="ORF">M472_11195</name>
</gene>
<comment type="caution">
    <text evidence="1">The sequence shown here is derived from an EMBL/GenBank/DDBJ whole genome shotgun (WGS) entry which is preliminary data.</text>
</comment>
<dbReference type="AlphaFoldDB" id="U2J2Z5"/>
<sequence>MLKKIAFHVCYFLFILERVSKGQCGYELKARTSRGMEYSYGLLTDFPADQLDFNDNYIYLFAKQHGAILITDDGDYSGLDVKVATYNKKIYTAYKDAVKPNVGLR</sequence>
<dbReference type="EMBL" id="ATDL01000015">
    <property type="protein sequence ID" value="ERJ59339.1"/>
    <property type="molecule type" value="Genomic_DNA"/>
</dbReference>
<accession>U2J2Z5</accession>
<organism evidence="1 2">
    <name type="scientific">Sphingobacterium paucimobilis HER1398</name>
    <dbReference type="NCBI Taxonomy" id="1346330"/>
    <lineage>
        <taxon>Bacteria</taxon>
        <taxon>Pseudomonadati</taxon>
        <taxon>Bacteroidota</taxon>
        <taxon>Sphingobacteriia</taxon>
        <taxon>Sphingobacteriales</taxon>
        <taxon>Sphingobacteriaceae</taxon>
        <taxon>Sphingobacterium</taxon>
    </lineage>
</organism>
<evidence type="ECO:0000313" key="1">
    <source>
        <dbReference type="EMBL" id="ERJ59339.1"/>
    </source>
</evidence>
<evidence type="ECO:0000313" key="2">
    <source>
        <dbReference type="Proteomes" id="UP000016584"/>
    </source>
</evidence>